<sequence>MKKSLKRAEANLERIQNIRAALASKMDPALVEEMVALYEEGIEVLHKSYEELNRALEAKARKKVPSKKVPSKKTTK</sequence>
<evidence type="ECO:0000313" key="3">
    <source>
        <dbReference type="Proteomes" id="UP001139031"/>
    </source>
</evidence>
<dbReference type="EMBL" id="JAIRAU010000056">
    <property type="protein sequence ID" value="MBZ5715260.1"/>
    <property type="molecule type" value="Genomic_DNA"/>
</dbReference>
<name>A0ABS7U3W9_9BACT</name>
<feature type="coiled-coil region" evidence="1">
    <location>
        <begin position="5"/>
        <end position="62"/>
    </location>
</feature>
<evidence type="ECO:0000313" key="2">
    <source>
        <dbReference type="EMBL" id="MBZ5715260.1"/>
    </source>
</evidence>
<accession>A0ABS7U3W9</accession>
<gene>
    <name evidence="2" type="ORF">K7C98_39005</name>
</gene>
<proteinExistence type="predicted"/>
<evidence type="ECO:0000256" key="1">
    <source>
        <dbReference type="SAM" id="Coils"/>
    </source>
</evidence>
<keyword evidence="3" id="KW-1185">Reference proteome</keyword>
<organism evidence="2 3">
    <name type="scientific">Nannocystis pusilla</name>
    <dbReference type="NCBI Taxonomy" id="889268"/>
    <lineage>
        <taxon>Bacteria</taxon>
        <taxon>Pseudomonadati</taxon>
        <taxon>Myxococcota</taxon>
        <taxon>Polyangia</taxon>
        <taxon>Nannocystales</taxon>
        <taxon>Nannocystaceae</taxon>
        <taxon>Nannocystis</taxon>
    </lineage>
</organism>
<dbReference type="Proteomes" id="UP001139031">
    <property type="component" value="Unassembled WGS sequence"/>
</dbReference>
<reference evidence="2" key="1">
    <citation type="submission" date="2021-08" db="EMBL/GenBank/DDBJ databases">
        <authorList>
            <person name="Stevens D.C."/>
        </authorList>
    </citation>
    <scope>NUCLEOTIDE SEQUENCE</scope>
    <source>
        <strain evidence="2">DSM 53165</strain>
    </source>
</reference>
<comment type="caution">
    <text evidence="2">The sequence shown here is derived from an EMBL/GenBank/DDBJ whole genome shotgun (WGS) entry which is preliminary data.</text>
</comment>
<dbReference type="RefSeq" id="WP_224197001.1">
    <property type="nucleotide sequence ID" value="NZ_JAIRAU010000056.1"/>
</dbReference>
<keyword evidence="1" id="KW-0175">Coiled coil</keyword>
<protein>
    <submittedName>
        <fullName evidence="2">Uncharacterized protein</fullName>
    </submittedName>
</protein>